<sequence>MPAMIRHSCRVEYRSNEIVIRGPAEDAQREAHRIIRRFACSATPYRLVSTEGDGVVLRPAY</sequence>
<accession>A0A2U2MW22</accession>
<name>A0A2U2MW22_9GAMM</name>
<keyword evidence="2" id="KW-1185">Reference proteome</keyword>
<dbReference type="Proteomes" id="UP000245474">
    <property type="component" value="Unassembled WGS sequence"/>
</dbReference>
<protein>
    <submittedName>
        <fullName evidence="1">Uncharacterized protein</fullName>
    </submittedName>
</protein>
<proteinExistence type="predicted"/>
<dbReference type="RefSeq" id="WP_109680346.1">
    <property type="nucleotide sequence ID" value="NZ_CP086615.1"/>
</dbReference>
<gene>
    <name evidence="1" type="ORF">DEM34_18720</name>
</gene>
<dbReference type="OrthoDB" id="5797057at2"/>
<dbReference type="AlphaFoldDB" id="A0A2U2MW22"/>
<comment type="caution">
    <text evidence="1">The sequence shown here is derived from an EMBL/GenBank/DDBJ whole genome shotgun (WGS) entry which is preliminary data.</text>
</comment>
<evidence type="ECO:0000313" key="1">
    <source>
        <dbReference type="EMBL" id="PWG60986.1"/>
    </source>
</evidence>
<evidence type="ECO:0000313" key="2">
    <source>
        <dbReference type="Proteomes" id="UP000245474"/>
    </source>
</evidence>
<reference evidence="1 2" key="1">
    <citation type="submission" date="2018-05" db="EMBL/GenBank/DDBJ databases">
        <title>Spiribacter halobius sp. nov., a moderately halophilic bacterium isolated from marine solar saltern.</title>
        <authorList>
            <person name="Zheng W.-S."/>
            <person name="Lu D.-C."/>
            <person name="Du Z.-J."/>
        </authorList>
    </citation>
    <scope>NUCLEOTIDE SEQUENCE [LARGE SCALE GENOMIC DNA]</scope>
    <source>
        <strain evidence="1 2">E85</strain>
    </source>
</reference>
<dbReference type="EMBL" id="QFFI01000057">
    <property type="protein sequence ID" value="PWG60986.1"/>
    <property type="molecule type" value="Genomic_DNA"/>
</dbReference>
<organism evidence="1 2">
    <name type="scientific">Sediminicurvatus halobius</name>
    <dbReference type="NCBI Taxonomy" id="2182432"/>
    <lineage>
        <taxon>Bacteria</taxon>
        <taxon>Pseudomonadati</taxon>
        <taxon>Pseudomonadota</taxon>
        <taxon>Gammaproteobacteria</taxon>
        <taxon>Chromatiales</taxon>
        <taxon>Ectothiorhodospiraceae</taxon>
        <taxon>Sediminicurvatus</taxon>
    </lineage>
</organism>